<comment type="caution">
    <text evidence="3">The sequence shown here is derived from an EMBL/GenBank/DDBJ whole genome shotgun (WGS) entry which is preliminary data.</text>
</comment>
<dbReference type="AlphaFoldDB" id="A0A398CNK5"/>
<evidence type="ECO:0000313" key="3">
    <source>
        <dbReference type="EMBL" id="RIE01161.1"/>
    </source>
</evidence>
<keyword evidence="4" id="KW-1185">Reference proteome</keyword>
<name>A0A398CNK5_9BACL</name>
<proteinExistence type="predicted"/>
<evidence type="ECO:0000313" key="4">
    <source>
        <dbReference type="Proteomes" id="UP000266340"/>
    </source>
</evidence>
<dbReference type="RefSeq" id="WP_119151426.1">
    <property type="nucleotide sequence ID" value="NZ_QXJM01000040.1"/>
</dbReference>
<evidence type="ECO:0000256" key="1">
    <source>
        <dbReference type="SAM" id="MobiDB-lite"/>
    </source>
</evidence>
<organism evidence="3 4">
    <name type="scientific">Cohnella faecalis</name>
    <dbReference type="NCBI Taxonomy" id="2315694"/>
    <lineage>
        <taxon>Bacteria</taxon>
        <taxon>Bacillati</taxon>
        <taxon>Bacillota</taxon>
        <taxon>Bacilli</taxon>
        <taxon>Bacillales</taxon>
        <taxon>Paenibacillaceae</taxon>
        <taxon>Cohnella</taxon>
    </lineage>
</organism>
<dbReference type="PROSITE" id="PS51257">
    <property type="entry name" value="PROKAR_LIPOPROTEIN"/>
    <property type="match status" value="1"/>
</dbReference>
<feature type="signal peptide" evidence="2">
    <location>
        <begin position="1"/>
        <end position="19"/>
    </location>
</feature>
<gene>
    <name evidence="3" type="ORF">D3H35_22415</name>
</gene>
<evidence type="ECO:0000256" key="2">
    <source>
        <dbReference type="SAM" id="SignalP"/>
    </source>
</evidence>
<protein>
    <recommendedName>
        <fullName evidence="5">Extracellular solute-binding protein</fullName>
    </recommendedName>
</protein>
<reference evidence="3 4" key="1">
    <citation type="submission" date="2018-09" db="EMBL/GenBank/DDBJ databases">
        <title>Cohnella cavernae sp. nov., isolated from a karst cave.</title>
        <authorList>
            <person name="Zhu H."/>
        </authorList>
    </citation>
    <scope>NUCLEOTIDE SEQUENCE [LARGE SCALE GENOMIC DNA]</scope>
    <source>
        <strain evidence="3 4">K2E09-144</strain>
    </source>
</reference>
<feature type="chain" id="PRO_5038555757" description="Extracellular solute-binding protein" evidence="2">
    <location>
        <begin position="20"/>
        <end position="103"/>
    </location>
</feature>
<dbReference type="OrthoDB" id="9790048at2"/>
<evidence type="ECO:0008006" key="5">
    <source>
        <dbReference type="Google" id="ProtNLM"/>
    </source>
</evidence>
<sequence>MLKRSVITSLVFTLVLVLAACGSGNNNEKQTPAPTATETPSASPSSAGVESAGDIEPEPGAKLLVWDGKDGVPFLKEIAKQFTAEYGIPVEVQEQGGPSSWRR</sequence>
<accession>A0A398CNK5</accession>
<feature type="compositionally biased region" description="Low complexity" evidence="1">
    <location>
        <begin position="31"/>
        <end position="47"/>
    </location>
</feature>
<feature type="region of interest" description="Disordered" evidence="1">
    <location>
        <begin position="24"/>
        <end position="61"/>
    </location>
</feature>
<dbReference type="Proteomes" id="UP000266340">
    <property type="component" value="Unassembled WGS sequence"/>
</dbReference>
<dbReference type="EMBL" id="QXJM01000040">
    <property type="protein sequence ID" value="RIE01161.1"/>
    <property type="molecule type" value="Genomic_DNA"/>
</dbReference>
<keyword evidence="2" id="KW-0732">Signal</keyword>